<dbReference type="InterPro" id="IPR001466">
    <property type="entry name" value="Beta-lactam-related"/>
</dbReference>
<dbReference type="SUPFAM" id="SSF56601">
    <property type="entry name" value="beta-lactamase/transpeptidase-like"/>
    <property type="match status" value="1"/>
</dbReference>
<comment type="caution">
    <text evidence="5">The sequence shown here is derived from an EMBL/GenBank/DDBJ whole genome shotgun (WGS) entry which is preliminary data.</text>
</comment>
<feature type="domain" description="Beta-lactamase-related" evidence="4">
    <location>
        <begin position="87"/>
        <end position="365"/>
    </location>
</feature>
<evidence type="ECO:0000259" key="4">
    <source>
        <dbReference type="Pfam" id="PF00144"/>
    </source>
</evidence>
<reference evidence="5 6" key="1">
    <citation type="submission" date="2017-11" db="EMBL/GenBank/DDBJ databases">
        <authorList>
            <person name="Founou R.C."/>
            <person name="Founou L."/>
            <person name="Allam M."/>
            <person name="Ismail A."/>
            <person name="Essack S.Y."/>
        </authorList>
    </citation>
    <scope>NUCLEOTIDE SEQUENCE [LARGE SCALE GENOMIC DNA]</scope>
    <source>
        <strain evidence="5 6">G811N2B1</strain>
    </source>
</reference>
<dbReference type="Proteomes" id="UP000238153">
    <property type="component" value="Unassembled WGS sequence"/>
</dbReference>
<dbReference type="Pfam" id="PF00144">
    <property type="entry name" value="Beta-lactamase"/>
    <property type="match status" value="1"/>
</dbReference>
<name>A0A7Z1SAT4_STAHA</name>
<gene>
    <name evidence="5" type="ORF">CV019_03015</name>
</gene>
<dbReference type="InterPro" id="IPR050491">
    <property type="entry name" value="AmpC-like"/>
</dbReference>
<keyword evidence="3" id="KW-0812">Transmembrane</keyword>
<dbReference type="Gene3D" id="3.40.710.10">
    <property type="entry name" value="DD-peptidase/beta-lactamase superfamily"/>
    <property type="match status" value="1"/>
</dbReference>
<evidence type="ECO:0000313" key="6">
    <source>
        <dbReference type="Proteomes" id="UP000238153"/>
    </source>
</evidence>
<organism evidence="5 6">
    <name type="scientific">Staphylococcus haemolyticus</name>
    <dbReference type="NCBI Taxonomy" id="1283"/>
    <lineage>
        <taxon>Bacteria</taxon>
        <taxon>Bacillati</taxon>
        <taxon>Bacillota</taxon>
        <taxon>Bacilli</taxon>
        <taxon>Bacillales</taxon>
        <taxon>Staphylococcaceae</taxon>
        <taxon>Staphylococcus</taxon>
    </lineage>
</organism>
<evidence type="ECO:0000256" key="1">
    <source>
        <dbReference type="ARBA" id="ARBA00004370"/>
    </source>
</evidence>
<dbReference type="PANTHER" id="PTHR46825:SF11">
    <property type="entry name" value="PENICILLIN-BINDING PROTEIN 4"/>
    <property type="match status" value="1"/>
</dbReference>
<evidence type="ECO:0000313" key="5">
    <source>
        <dbReference type="EMBL" id="PPJ76532.1"/>
    </source>
</evidence>
<evidence type="ECO:0000256" key="2">
    <source>
        <dbReference type="ARBA" id="ARBA00023136"/>
    </source>
</evidence>
<dbReference type="InterPro" id="IPR012338">
    <property type="entry name" value="Beta-lactam/transpept-like"/>
</dbReference>
<protein>
    <submittedName>
        <fullName evidence="5">Methicillin resistance protein FmtA</fullName>
    </submittedName>
</protein>
<feature type="transmembrane region" description="Helical" evidence="3">
    <location>
        <begin position="6"/>
        <end position="27"/>
    </location>
</feature>
<dbReference type="EMBL" id="PGWX01000219">
    <property type="protein sequence ID" value="PPJ76532.1"/>
    <property type="molecule type" value="Genomic_DNA"/>
</dbReference>
<dbReference type="PANTHER" id="PTHR46825">
    <property type="entry name" value="D-ALANYL-D-ALANINE-CARBOXYPEPTIDASE/ENDOPEPTIDASE AMPH"/>
    <property type="match status" value="1"/>
</dbReference>
<dbReference type="GO" id="GO:0016020">
    <property type="term" value="C:membrane"/>
    <property type="evidence" value="ECO:0007669"/>
    <property type="project" value="UniProtKB-SubCell"/>
</dbReference>
<keyword evidence="2 3" id="KW-0472">Membrane</keyword>
<dbReference type="AlphaFoldDB" id="A0A7Z1SAT4"/>
<sequence>MKNNKLKIIAFILVLIVLILLIIVFVIKVTKYSIKDSEYNNVNDNKAYIEHRDKNHKTVDKLKTVQAKDDNIEQINTYLKNVHFNGSITVLKDGKLMLDKGYGYQNISSKKKSNANTMYLIGSAQKFTTGLILKHLELSDKININDPVTKYLPWFKTNKTITLKDLMLHRSGLYKFSANPNTKSLDGAVHDIQRRGINSKYYHKHLYNDANYLVLAQVIEAVTHHSYVENYYKFLAEPYHLEHSAFFNEKPYKKNMATGYKVKNEKLKTMKPNTLDQYYGAGNLFMSTHDMARLVNDLQQNNIFNQAVTTSLLQEIGSTKYPESYRYGFYSTPQVNRINGVFFGQIFTVYFNEDYIIVLATNKVDYSKVSNESIISHIYYQLLGQNIYETK</sequence>
<proteinExistence type="predicted"/>
<dbReference type="RefSeq" id="WP_053028506.1">
    <property type="nucleotide sequence ID" value="NZ_CUET01000030.1"/>
</dbReference>
<accession>A0A7Z1SAT4</accession>
<evidence type="ECO:0000256" key="3">
    <source>
        <dbReference type="SAM" id="Phobius"/>
    </source>
</evidence>
<keyword evidence="3" id="KW-1133">Transmembrane helix</keyword>
<comment type="subcellular location">
    <subcellularLocation>
        <location evidence="1">Membrane</location>
    </subcellularLocation>
</comment>